<keyword evidence="5 9" id="KW-0784">Thiamine biosynthesis</keyword>
<dbReference type="EMBL" id="LAYY01000007">
    <property type="protein sequence ID" value="KKK38543.1"/>
    <property type="molecule type" value="Genomic_DNA"/>
</dbReference>
<feature type="binding site" evidence="9">
    <location>
        <position position="175"/>
    </location>
    <ligand>
        <name>2-[(2R,5Z)-2-carboxy-4-methylthiazol-5(2H)-ylidene]ethyl phosphate</name>
        <dbReference type="ChEBI" id="CHEBI:62899"/>
    </ligand>
</feature>
<feature type="binding site" evidence="9">
    <location>
        <begin position="143"/>
        <end position="145"/>
    </location>
    <ligand>
        <name>2-[(2R,5Z)-2-carboxy-4-methylthiazol-5(2H)-ylidene]ethyl phosphate</name>
        <dbReference type="ChEBI" id="CHEBI:62899"/>
    </ligand>
</feature>
<feature type="binding site" evidence="9">
    <location>
        <position position="79"/>
    </location>
    <ligand>
        <name>4-amino-2-methyl-5-(diphosphooxymethyl)pyrimidine</name>
        <dbReference type="ChEBI" id="CHEBI:57841"/>
    </ligand>
</feature>
<dbReference type="GO" id="GO:0000287">
    <property type="term" value="F:magnesium ion binding"/>
    <property type="evidence" value="ECO:0007669"/>
    <property type="project" value="UniProtKB-UniRule"/>
</dbReference>
<comment type="pathway">
    <text evidence="1 9 11">Cofactor biosynthesis; thiamine diphosphate biosynthesis; thiamine phosphate from 4-amino-2-methyl-5-diphosphomethylpyrimidine and 4-methyl-5-(2-phosphoethyl)-thiazole: step 1/1.</text>
</comment>
<dbReference type="HAMAP" id="MF_00097">
    <property type="entry name" value="TMP_synthase"/>
    <property type="match status" value="1"/>
</dbReference>
<feature type="binding site" evidence="9">
    <location>
        <position position="146"/>
    </location>
    <ligand>
        <name>4-amino-2-methyl-5-(diphosphooxymethyl)pyrimidine</name>
        <dbReference type="ChEBI" id="CHEBI:57841"/>
    </ligand>
</feature>
<evidence type="ECO:0000256" key="7">
    <source>
        <dbReference type="ARBA" id="ARBA00047851"/>
    </source>
</evidence>
<dbReference type="GO" id="GO:0004789">
    <property type="term" value="F:thiamine-phosphate diphosphorylase activity"/>
    <property type="evidence" value="ECO:0007669"/>
    <property type="project" value="UniProtKB-UniRule"/>
</dbReference>
<feature type="binding site" evidence="9">
    <location>
        <begin position="195"/>
        <end position="196"/>
    </location>
    <ligand>
        <name>2-[(2R,5Z)-2-carboxy-4-methylthiazol-5(2H)-ylidene]ethyl phosphate</name>
        <dbReference type="ChEBI" id="CHEBI:62899"/>
    </ligand>
</feature>
<keyword evidence="14" id="KW-1185">Reference proteome</keyword>
<dbReference type="InterPro" id="IPR034291">
    <property type="entry name" value="TMP_synthase"/>
</dbReference>
<comment type="catalytic activity">
    <reaction evidence="6 9 10">
        <text>4-methyl-5-(2-phosphooxyethyl)-thiazole + 4-amino-2-methyl-5-(diphosphooxymethyl)pyrimidine + H(+) = thiamine phosphate + diphosphate</text>
        <dbReference type="Rhea" id="RHEA:22328"/>
        <dbReference type="ChEBI" id="CHEBI:15378"/>
        <dbReference type="ChEBI" id="CHEBI:33019"/>
        <dbReference type="ChEBI" id="CHEBI:37575"/>
        <dbReference type="ChEBI" id="CHEBI:57841"/>
        <dbReference type="ChEBI" id="CHEBI:58296"/>
        <dbReference type="EC" id="2.5.1.3"/>
    </reaction>
</comment>
<dbReference type="GO" id="GO:0005737">
    <property type="term" value="C:cytoplasm"/>
    <property type="evidence" value="ECO:0007669"/>
    <property type="project" value="TreeGrafter"/>
</dbReference>
<comment type="catalytic activity">
    <reaction evidence="8 9 10">
        <text>2-[(2R,5Z)-2-carboxy-4-methylthiazol-5(2H)-ylidene]ethyl phosphate + 4-amino-2-methyl-5-(diphosphooxymethyl)pyrimidine + 2 H(+) = thiamine phosphate + CO2 + diphosphate</text>
        <dbReference type="Rhea" id="RHEA:47844"/>
        <dbReference type="ChEBI" id="CHEBI:15378"/>
        <dbReference type="ChEBI" id="CHEBI:16526"/>
        <dbReference type="ChEBI" id="CHEBI:33019"/>
        <dbReference type="ChEBI" id="CHEBI:37575"/>
        <dbReference type="ChEBI" id="CHEBI:57841"/>
        <dbReference type="ChEBI" id="CHEBI:62899"/>
        <dbReference type="EC" id="2.5.1.3"/>
    </reaction>
</comment>
<dbReference type="Gene3D" id="3.20.20.70">
    <property type="entry name" value="Aldolase class I"/>
    <property type="match status" value="1"/>
</dbReference>
<dbReference type="PATRIC" id="fig|1408103.3.peg.1812"/>
<dbReference type="NCBIfam" id="TIGR00693">
    <property type="entry name" value="thiE"/>
    <property type="match status" value="1"/>
</dbReference>
<organism evidence="13 14">
    <name type="scientific">Mesobacillus campisalis</name>
    <dbReference type="NCBI Taxonomy" id="1408103"/>
    <lineage>
        <taxon>Bacteria</taxon>
        <taxon>Bacillati</taxon>
        <taxon>Bacillota</taxon>
        <taxon>Bacilli</taxon>
        <taxon>Bacillales</taxon>
        <taxon>Bacillaceae</taxon>
        <taxon>Mesobacillus</taxon>
    </lineage>
</organism>
<protein>
    <recommendedName>
        <fullName evidence="9">Thiamine-phosphate synthase</fullName>
        <shortName evidence="9">TP synthase</shortName>
        <shortName evidence="9">TPS</shortName>
        <ecNumber evidence="9">2.5.1.3</ecNumber>
    </recommendedName>
    <alternativeName>
        <fullName evidence="9">Thiamine-phosphate pyrophosphorylase</fullName>
        <shortName evidence="9">TMP pyrophosphorylase</shortName>
        <shortName evidence="9">TMP-PPase</shortName>
    </alternativeName>
</protein>
<comment type="similarity">
    <text evidence="9 10">Belongs to the thiamine-phosphate synthase family.</text>
</comment>
<evidence type="ECO:0000313" key="13">
    <source>
        <dbReference type="EMBL" id="KKK38543.1"/>
    </source>
</evidence>
<comment type="function">
    <text evidence="9">Condenses 4-methyl-5-(beta-hydroxyethyl)thiazole monophosphate (THZ-P) and 2-methyl-4-amino-5-hydroxymethyl pyrimidine pyrophosphate (HMP-PP) to form thiamine monophosphate (TMP).</text>
</comment>
<dbReference type="Pfam" id="PF02581">
    <property type="entry name" value="TMP-TENI"/>
    <property type="match status" value="1"/>
</dbReference>
<dbReference type="InterPro" id="IPR036206">
    <property type="entry name" value="ThiamineP_synth_sf"/>
</dbReference>
<proteinExistence type="inferred from homology"/>
<evidence type="ECO:0000256" key="10">
    <source>
        <dbReference type="RuleBase" id="RU003826"/>
    </source>
</evidence>
<feature type="binding site" evidence="9">
    <location>
        <position position="80"/>
    </location>
    <ligand>
        <name>Mg(2+)</name>
        <dbReference type="ChEBI" id="CHEBI:18420"/>
    </ligand>
</feature>
<feature type="binding site" evidence="9">
    <location>
        <position position="117"/>
    </location>
    <ligand>
        <name>4-amino-2-methyl-5-(diphosphooxymethyl)pyrimidine</name>
        <dbReference type="ChEBI" id="CHEBI:57841"/>
    </ligand>
</feature>
<evidence type="ECO:0000256" key="8">
    <source>
        <dbReference type="ARBA" id="ARBA00047883"/>
    </source>
</evidence>
<keyword evidence="3 9" id="KW-0479">Metal-binding</keyword>
<comment type="cofactor">
    <cofactor evidence="9">
        <name>Mg(2+)</name>
        <dbReference type="ChEBI" id="CHEBI:18420"/>
    </cofactor>
    <text evidence="9">Binds 1 Mg(2+) ion per subunit.</text>
</comment>
<accession>A0A0M2SWJ4</accession>
<dbReference type="RefSeq" id="WP_046523235.1">
    <property type="nucleotide sequence ID" value="NZ_LAYY01000007.1"/>
</dbReference>
<dbReference type="OrthoDB" id="9812206at2"/>
<evidence type="ECO:0000259" key="12">
    <source>
        <dbReference type="Pfam" id="PF02581"/>
    </source>
</evidence>
<reference evidence="13 14" key="1">
    <citation type="submission" date="2015-04" db="EMBL/GenBank/DDBJ databases">
        <title>Taxonomic description and genome sequence of Bacillus campisalis sp. nov., a novel member of the genus Bacillus isolated from solar saltern.</title>
        <authorList>
            <person name="Mathan Kumar R."/>
            <person name="Kaur G."/>
            <person name="Kumar A."/>
            <person name="Singh N.K."/>
            <person name="Kaur N."/>
            <person name="Kumar N."/>
            <person name="Mayilraj S."/>
        </authorList>
    </citation>
    <scope>NUCLEOTIDE SEQUENCE [LARGE SCALE GENOMIC DNA]</scope>
    <source>
        <strain evidence="13 14">SA2-6</strain>
    </source>
</reference>
<dbReference type="InterPro" id="IPR022998">
    <property type="entry name" value="ThiamineP_synth_TenI"/>
</dbReference>
<keyword evidence="4 9" id="KW-0460">Magnesium</keyword>
<dbReference type="AlphaFoldDB" id="A0A0M2SWJ4"/>
<dbReference type="FunFam" id="3.20.20.70:FF:000096">
    <property type="entry name" value="Thiamine-phosphate synthase"/>
    <property type="match status" value="1"/>
</dbReference>
<sequence length="221" mass="23955">MGRMDSNKLKDMLKVYFIMGSANCRKDPAEVLTDAISGGITMFQYREKGEGALQGNEKWQLARRLRSICHEHAIPFIVNDDIELALEVDADGVHIGQEDENAELVRKKIGNKILGVSVHDLKEAEDAIRSGADYFGVGPIFATTTKSDAKPARGGAFIRELRDAKYVNPIVGIGGIVPGNAATVMEAGADGVSVITALTHAHQIQKEARLLKEAVFHGSMK</sequence>
<dbReference type="UniPathway" id="UPA00060">
    <property type="reaction ID" value="UER00141"/>
</dbReference>
<dbReference type="PANTHER" id="PTHR20857">
    <property type="entry name" value="THIAMINE-PHOSPHATE PYROPHOSPHORYLASE"/>
    <property type="match status" value="1"/>
</dbReference>
<evidence type="ECO:0000313" key="14">
    <source>
        <dbReference type="Proteomes" id="UP000034166"/>
    </source>
</evidence>
<comment type="caution">
    <text evidence="13">The sequence shown here is derived from an EMBL/GenBank/DDBJ whole genome shotgun (WGS) entry which is preliminary data.</text>
</comment>
<evidence type="ECO:0000256" key="5">
    <source>
        <dbReference type="ARBA" id="ARBA00022977"/>
    </source>
</evidence>
<feature type="domain" description="Thiamine phosphate synthase/TenI" evidence="12">
    <location>
        <begin position="15"/>
        <end position="198"/>
    </location>
</feature>
<evidence type="ECO:0000256" key="9">
    <source>
        <dbReference type="HAMAP-Rule" id="MF_00097"/>
    </source>
</evidence>
<name>A0A0M2SWJ4_9BACI</name>
<evidence type="ECO:0000256" key="2">
    <source>
        <dbReference type="ARBA" id="ARBA00022679"/>
    </source>
</evidence>
<dbReference type="GO" id="GO:0009229">
    <property type="term" value="P:thiamine diphosphate biosynthetic process"/>
    <property type="evidence" value="ECO:0007669"/>
    <property type="project" value="UniProtKB-UniRule"/>
</dbReference>
<dbReference type="PANTHER" id="PTHR20857:SF15">
    <property type="entry name" value="THIAMINE-PHOSPHATE SYNTHASE"/>
    <property type="match status" value="1"/>
</dbReference>
<evidence type="ECO:0000256" key="11">
    <source>
        <dbReference type="RuleBase" id="RU004253"/>
    </source>
</evidence>
<evidence type="ECO:0000256" key="3">
    <source>
        <dbReference type="ARBA" id="ARBA00022723"/>
    </source>
</evidence>
<feature type="binding site" evidence="9">
    <location>
        <begin position="44"/>
        <end position="48"/>
    </location>
    <ligand>
        <name>4-amino-2-methyl-5-(diphosphooxymethyl)pyrimidine</name>
        <dbReference type="ChEBI" id="CHEBI:57841"/>
    </ligand>
</feature>
<dbReference type="InterPro" id="IPR013785">
    <property type="entry name" value="Aldolase_TIM"/>
</dbReference>
<gene>
    <name evidence="9 13" type="primary">thiE</name>
    <name evidence="13" type="ORF">WQ57_08045</name>
</gene>
<dbReference type="EC" id="2.5.1.3" evidence="9"/>
<evidence type="ECO:0000256" key="6">
    <source>
        <dbReference type="ARBA" id="ARBA00047334"/>
    </source>
</evidence>
<dbReference type="Proteomes" id="UP000034166">
    <property type="component" value="Unassembled WGS sequence"/>
</dbReference>
<feature type="binding site" evidence="9">
    <location>
        <position position="99"/>
    </location>
    <ligand>
        <name>Mg(2+)</name>
        <dbReference type="ChEBI" id="CHEBI:18420"/>
    </ligand>
</feature>
<evidence type="ECO:0000256" key="1">
    <source>
        <dbReference type="ARBA" id="ARBA00005165"/>
    </source>
</evidence>
<dbReference type="SUPFAM" id="SSF51391">
    <property type="entry name" value="Thiamin phosphate synthase"/>
    <property type="match status" value="1"/>
</dbReference>
<dbReference type="CDD" id="cd00564">
    <property type="entry name" value="TMP_TenI"/>
    <property type="match status" value="1"/>
</dbReference>
<comment type="catalytic activity">
    <reaction evidence="7 9 10">
        <text>2-(2-carboxy-4-methylthiazol-5-yl)ethyl phosphate + 4-amino-2-methyl-5-(diphosphooxymethyl)pyrimidine + 2 H(+) = thiamine phosphate + CO2 + diphosphate</text>
        <dbReference type="Rhea" id="RHEA:47848"/>
        <dbReference type="ChEBI" id="CHEBI:15378"/>
        <dbReference type="ChEBI" id="CHEBI:16526"/>
        <dbReference type="ChEBI" id="CHEBI:33019"/>
        <dbReference type="ChEBI" id="CHEBI:37575"/>
        <dbReference type="ChEBI" id="CHEBI:57841"/>
        <dbReference type="ChEBI" id="CHEBI:62890"/>
        <dbReference type="EC" id="2.5.1.3"/>
    </reaction>
</comment>
<keyword evidence="2 9" id="KW-0808">Transferase</keyword>
<evidence type="ECO:0000256" key="4">
    <source>
        <dbReference type="ARBA" id="ARBA00022842"/>
    </source>
</evidence>
<dbReference type="GO" id="GO:0009228">
    <property type="term" value="P:thiamine biosynthetic process"/>
    <property type="evidence" value="ECO:0007669"/>
    <property type="project" value="UniProtKB-KW"/>
</dbReference>